<evidence type="ECO:0000313" key="1">
    <source>
        <dbReference type="EMBL" id="GGF68774.1"/>
    </source>
</evidence>
<comment type="caution">
    <text evidence="1">The sequence shown here is derived from an EMBL/GenBank/DDBJ whole genome shotgun (WGS) entry which is preliminary data.</text>
</comment>
<reference evidence="1 2" key="1">
    <citation type="journal article" date="2019" name="Int. J. Syst. Evol. Microbiol.">
        <title>The Global Catalogue of Microorganisms (GCM) 10K type strain sequencing project: providing services to taxonomists for standard genome sequencing and annotation.</title>
        <authorList>
            <consortium name="The Broad Institute Genomics Platform"/>
            <consortium name="The Broad Institute Genome Sequencing Center for Infectious Disease"/>
            <person name="Wu L."/>
            <person name="Ma J."/>
        </authorList>
    </citation>
    <scope>NUCLEOTIDE SEQUENCE [LARGE SCALE GENOMIC DNA]</scope>
    <source>
        <strain evidence="1 2">CGMCC 1.12720</strain>
    </source>
</reference>
<protein>
    <submittedName>
        <fullName evidence="1">Uncharacterized protein</fullName>
    </submittedName>
</protein>
<sequence>MNSKVTEGRKIDAQNSGGFFRSKQKMIDKVKGPTSVKKSALSVIYNLLALALVGHVIGVCLGGFLWPLVAGQIRLFTTLAYRKD</sequence>
<evidence type="ECO:0000313" key="2">
    <source>
        <dbReference type="Proteomes" id="UP000605392"/>
    </source>
</evidence>
<name>A0ACB5PSY6_9BACT</name>
<proteinExistence type="predicted"/>
<accession>A0ACB5PSY6</accession>
<keyword evidence="2" id="KW-1185">Reference proteome</keyword>
<dbReference type="EMBL" id="BMFN01000002">
    <property type="protein sequence ID" value="GGF68774.1"/>
    <property type="molecule type" value="Genomic_DNA"/>
</dbReference>
<gene>
    <name evidence="1" type="ORF">GCM10011375_24780</name>
</gene>
<organism evidence="1 2">
    <name type="scientific">Hymenobacter qilianensis</name>
    <dbReference type="NCBI Taxonomy" id="1385715"/>
    <lineage>
        <taxon>Bacteria</taxon>
        <taxon>Pseudomonadati</taxon>
        <taxon>Bacteroidota</taxon>
        <taxon>Cytophagia</taxon>
        <taxon>Cytophagales</taxon>
        <taxon>Hymenobacteraceae</taxon>
        <taxon>Hymenobacter</taxon>
    </lineage>
</organism>
<dbReference type="Proteomes" id="UP000605392">
    <property type="component" value="Unassembled WGS sequence"/>
</dbReference>